<dbReference type="InterPro" id="IPR020449">
    <property type="entry name" value="Tscrpt_reg_AraC-type_HTH"/>
</dbReference>
<dbReference type="SUPFAM" id="SSF51215">
    <property type="entry name" value="Regulatory protein AraC"/>
    <property type="match status" value="1"/>
</dbReference>
<dbReference type="Proteomes" id="UP000282076">
    <property type="component" value="Unassembled WGS sequence"/>
</dbReference>
<dbReference type="InterPro" id="IPR018062">
    <property type="entry name" value="HTH_AraC-typ_CS"/>
</dbReference>
<dbReference type="Gene3D" id="1.10.10.60">
    <property type="entry name" value="Homeodomain-like"/>
    <property type="match status" value="2"/>
</dbReference>
<dbReference type="PROSITE" id="PS00041">
    <property type="entry name" value="HTH_ARAC_FAMILY_1"/>
    <property type="match status" value="1"/>
</dbReference>
<evidence type="ECO:0000313" key="6">
    <source>
        <dbReference type="Proteomes" id="UP000282076"/>
    </source>
</evidence>
<keyword evidence="1" id="KW-0805">Transcription regulation</keyword>
<proteinExistence type="predicted"/>
<accession>A0A494XNY2</accession>
<dbReference type="PANTHER" id="PTHR43280">
    <property type="entry name" value="ARAC-FAMILY TRANSCRIPTIONAL REGULATOR"/>
    <property type="match status" value="1"/>
</dbReference>
<evidence type="ECO:0000256" key="2">
    <source>
        <dbReference type="ARBA" id="ARBA00023125"/>
    </source>
</evidence>
<comment type="caution">
    <text evidence="5">The sequence shown here is derived from an EMBL/GenBank/DDBJ whole genome shotgun (WGS) entry which is preliminary data.</text>
</comment>
<dbReference type="SUPFAM" id="SSF46689">
    <property type="entry name" value="Homeodomain-like"/>
    <property type="match status" value="2"/>
</dbReference>
<sequence>MRASSLFIGFVYTNIRNDHAFGTTCRKEHRPPMTTGHDFSHLIENTISHFIFSHANNQTVSSIHFDEWRLLPYTVIVCPIVGECFCEYETNEVVSARSGSTLIVPPNVKHKYRMDIGKVHYAHIHYTFLQNIDILALFNVPSVVTGAESDRISSLLKQLSESTDSNSSDKISIKTVIHARALALELLVAILDASKIKRESMDFFIHFSKISAVLEYIDQNIDKPITREELAGLLAVSPTRFHYIFNDIMKISPILYVNKIRLQKAQTLLASTDIPVGEVALRSGYPDIHHFSKQFKKWVGVSPSKYKENSRLSFLHIE</sequence>
<evidence type="ECO:0000313" key="5">
    <source>
        <dbReference type="EMBL" id="RKP51441.1"/>
    </source>
</evidence>
<dbReference type="PANTHER" id="PTHR43280:SF28">
    <property type="entry name" value="HTH-TYPE TRANSCRIPTIONAL ACTIVATOR RHAS"/>
    <property type="match status" value="1"/>
</dbReference>
<keyword evidence="6" id="KW-1185">Reference proteome</keyword>
<dbReference type="GO" id="GO:0003700">
    <property type="term" value="F:DNA-binding transcription factor activity"/>
    <property type="evidence" value="ECO:0007669"/>
    <property type="project" value="InterPro"/>
</dbReference>
<dbReference type="InterPro" id="IPR009057">
    <property type="entry name" value="Homeodomain-like_sf"/>
</dbReference>
<feature type="domain" description="HTH araC/xylS-type" evidence="4">
    <location>
        <begin position="211"/>
        <end position="309"/>
    </location>
</feature>
<name>A0A494XNY2_9BACL</name>
<evidence type="ECO:0000259" key="4">
    <source>
        <dbReference type="PROSITE" id="PS01124"/>
    </source>
</evidence>
<keyword evidence="3" id="KW-0804">Transcription</keyword>
<protein>
    <submittedName>
        <fullName evidence="5">AraC family transcriptional regulator</fullName>
    </submittedName>
</protein>
<dbReference type="EMBL" id="RBZM01000007">
    <property type="protein sequence ID" value="RKP51441.1"/>
    <property type="molecule type" value="Genomic_DNA"/>
</dbReference>
<evidence type="ECO:0000256" key="1">
    <source>
        <dbReference type="ARBA" id="ARBA00023015"/>
    </source>
</evidence>
<evidence type="ECO:0000256" key="3">
    <source>
        <dbReference type="ARBA" id="ARBA00023163"/>
    </source>
</evidence>
<dbReference type="InterPro" id="IPR018060">
    <property type="entry name" value="HTH_AraC"/>
</dbReference>
<reference evidence="5 6" key="1">
    <citation type="submission" date="2018-10" db="EMBL/GenBank/DDBJ databases">
        <title>Cohnella sp. M2MS4P-1, whole genome shotgun sequence.</title>
        <authorList>
            <person name="Tuo L."/>
        </authorList>
    </citation>
    <scope>NUCLEOTIDE SEQUENCE [LARGE SCALE GENOMIC DNA]</scope>
    <source>
        <strain evidence="5 6">M2MS4P-1</strain>
    </source>
</reference>
<dbReference type="PROSITE" id="PS01124">
    <property type="entry name" value="HTH_ARAC_FAMILY_2"/>
    <property type="match status" value="1"/>
</dbReference>
<dbReference type="AlphaFoldDB" id="A0A494XNY2"/>
<dbReference type="Pfam" id="PF12833">
    <property type="entry name" value="HTH_18"/>
    <property type="match status" value="1"/>
</dbReference>
<dbReference type="InterPro" id="IPR037923">
    <property type="entry name" value="HTH-like"/>
</dbReference>
<organism evidence="5 6">
    <name type="scientific">Cohnella endophytica</name>
    <dbReference type="NCBI Taxonomy" id="2419778"/>
    <lineage>
        <taxon>Bacteria</taxon>
        <taxon>Bacillati</taxon>
        <taxon>Bacillota</taxon>
        <taxon>Bacilli</taxon>
        <taxon>Bacillales</taxon>
        <taxon>Paenibacillaceae</taxon>
        <taxon>Cohnella</taxon>
    </lineage>
</organism>
<dbReference type="PRINTS" id="PR00032">
    <property type="entry name" value="HTHARAC"/>
</dbReference>
<keyword evidence="2" id="KW-0238">DNA-binding</keyword>
<dbReference type="GO" id="GO:0043565">
    <property type="term" value="F:sequence-specific DNA binding"/>
    <property type="evidence" value="ECO:0007669"/>
    <property type="project" value="InterPro"/>
</dbReference>
<gene>
    <name evidence="5" type="ORF">D7Z26_16755</name>
</gene>
<dbReference type="SMART" id="SM00342">
    <property type="entry name" value="HTH_ARAC"/>
    <property type="match status" value="1"/>
</dbReference>